<evidence type="ECO:0000256" key="1">
    <source>
        <dbReference type="SAM" id="MobiDB-lite"/>
    </source>
</evidence>
<protein>
    <submittedName>
        <fullName evidence="2">Uncharacterized protein</fullName>
    </submittedName>
</protein>
<dbReference type="Proteomes" id="UP001152798">
    <property type="component" value="Chromosome 5"/>
</dbReference>
<accession>A0A9P0HF80</accession>
<dbReference type="AlphaFoldDB" id="A0A9P0HF80"/>
<keyword evidence="3" id="KW-1185">Reference proteome</keyword>
<evidence type="ECO:0000313" key="2">
    <source>
        <dbReference type="EMBL" id="CAH1400921.1"/>
    </source>
</evidence>
<name>A0A9P0HF80_NEZVI</name>
<reference evidence="2" key="1">
    <citation type="submission" date="2022-01" db="EMBL/GenBank/DDBJ databases">
        <authorList>
            <person name="King R."/>
        </authorList>
    </citation>
    <scope>NUCLEOTIDE SEQUENCE</scope>
</reference>
<dbReference type="EMBL" id="OV725081">
    <property type="protein sequence ID" value="CAH1400921.1"/>
    <property type="molecule type" value="Genomic_DNA"/>
</dbReference>
<feature type="region of interest" description="Disordered" evidence="1">
    <location>
        <begin position="1"/>
        <end position="21"/>
    </location>
</feature>
<evidence type="ECO:0000313" key="3">
    <source>
        <dbReference type="Proteomes" id="UP001152798"/>
    </source>
</evidence>
<gene>
    <name evidence="2" type="ORF">NEZAVI_LOCUS10058</name>
</gene>
<proteinExistence type="predicted"/>
<sequence length="94" mass="10714">MRPEKEQLTETDQSISHDMKAKRSKWAGQAARIYSSGSLYMNVSIEGKRRSYMSCTTIAIRRTRVLAERLRLRGFAQRPPMEKVCDIGSSCTTV</sequence>
<organism evidence="2 3">
    <name type="scientific">Nezara viridula</name>
    <name type="common">Southern green stink bug</name>
    <name type="synonym">Cimex viridulus</name>
    <dbReference type="NCBI Taxonomy" id="85310"/>
    <lineage>
        <taxon>Eukaryota</taxon>
        <taxon>Metazoa</taxon>
        <taxon>Ecdysozoa</taxon>
        <taxon>Arthropoda</taxon>
        <taxon>Hexapoda</taxon>
        <taxon>Insecta</taxon>
        <taxon>Pterygota</taxon>
        <taxon>Neoptera</taxon>
        <taxon>Paraneoptera</taxon>
        <taxon>Hemiptera</taxon>
        <taxon>Heteroptera</taxon>
        <taxon>Panheteroptera</taxon>
        <taxon>Pentatomomorpha</taxon>
        <taxon>Pentatomoidea</taxon>
        <taxon>Pentatomidae</taxon>
        <taxon>Pentatominae</taxon>
        <taxon>Nezara</taxon>
    </lineage>
</organism>